<sequence>MGAKESTISYNEPTPQCSIIELLRPECVKVEKKKKKQRLLHSQGKRLPEAESLTLEEHLLASPSLDKVFLANTDVGEVCVLKPSKGHPSCLAPIDNAAFSSKARDSLSMERTVNMHMEVEGNCPSEVSDMRRNENGRSRKRVRFRLPQESDIILICSPRE</sequence>
<gene>
    <name evidence="1" type="ORF">ACJRO7_022027</name>
</gene>
<protein>
    <submittedName>
        <fullName evidence="1">Uncharacterized protein</fullName>
    </submittedName>
</protein>
<dbReference type="EMBL" id="JBJKBG010000005">
    <property type="protein sequence ID" value="KAL3740838.1"/>
    <property type="molecule type" value="Genomic_DNA"/>
</dbReference>
<dbReference type="AlphaFoldDB" id="A0ABD3KN91"/>
<accession>A0ABD3KN91</accession>
<reference evidence="1 2" key="1">
    <citation type="submission" date="2024-11" db="EMBL/GenBank/DDBJ databases">
        <title>Chromosome-level genome assembly of Eucalyptus globulus Labill. provides insights into its genome evolution.</title>
        <authorList>
            <person name="Li X."/>
        </authorList>
    </citation>
    <scope>NUCLEOTIDE SEQUENCE [LARGE SCALE GENOMIC DNA]</scope>
    <source>
        <strain evidence="1">CL2024</strain>
        <tissue evidence="1">Fresh tender leaves</tissue>
    </source>
</reference>
<name>A0ABD3KN91_EUCGL</name>
<keyword evidence="2" id="KW-1185">Reference proteome</keyword>
<dbReference type="Proteomes" id="UP001634007">
    <property type="component" value="Unassembled WGS sequence"/>
</dbReference>
<organism evidence="1 2">
    <name type="scientific">Eucalyptus globulus</name>
    <name type="common">Tasmanian blue gum</name>
    <dbReference type="NCBI Taxonomy" id="34317"/>
    <lineage>
        <taxon>Eukaryota</taxon>
        <taxon>Viridiplantae</taxon>
        <taxon>Streptophyta</taxon>
        <taxon>Embryophyta</taxon>
        <taxon>Tracheophyta</taxon>
        <taxon>Spermatophyta</taxon>
        <taxon>Magnoliopsida</taxon>
        <taxon>eudicotyledons</taxon>
        <taxon>Gunneridae</taxon>
        <taxon>Pentapetalae</taxon>
        <taxon>rosids</taxon>
        <taxon>malvids</taxon>
        <taxon>Myrtales</taxon>
        <taxon>Myrtaceae</taxon>
        <taxon>Myrtoideae</taxon>
        <taxon>Eucalypteae</taxon>
        <taxon>Eucalyptus</taxon>
    </lineage>
</organism>
<proteinExistence type="predicted"/>
<comment type="caution">
    <text evidence="1">The sequence shown here is derived from an EMBL/GenBank/DDBJ whole genome shotgun (WGS) entry which is preliminary data.</text>
</comment>
<evidence type="ECO:0000313" key="1">
    <source>
        <dbReference type="EMBL" id="KAL3740838.1"/>
    </source>
</evidence>
<evidence type="ECO:0000313" key="2">
    <source>
        <dbReference type="Proteomes" id="UP001634007"/>
    </source>
</evidence>